<dbReference type="Gene3D" id="3.30.870.10">
    <property type="entry name" value="Endonuclease Chain A"/>
    <property type="match status" value="2"/>
</dbReference>
<dbReference type="SUPFAM" id="SSF140356">
    <property type="entry name" value="PPK N-terminal domain-like"/>
    <property type="match status" value="1"/>
</dbReference>
<evidence type="ECO:0000259" key="12">
    <source>
        <dbReference type="Pfam" id="PF13089"/>
    </source>
</evidence>
<dbReference type="Pfam" id="PF02503">
    <property type="entry name" value="PP_kinase"/>
    <property type="match status" value="1"/>
</dbReference>
<comment type="caution">
    <text evidence="15">The sequence shown here is derived from an EMBL/GenBank/DDBJ whole genome shotgun (WGS) entry which is preliminary data.</text>
</comment>
<dbReference type="InterPro" id="IPR036830">
    <property type="entry name" value="PP_kinase_middle_dom_sf"/>
</dbReference>
<evidence type="ECO:0000259" key="14">
    <source>
        <dbReference type="Pfam" id="PF17941"/>
    </source>
</evidence>
<sequence length="792" mass="88501">MDTTDTDLNQAGLERELNQAGALGDGERPADPDHANGNPVADEQPASPITTRSAIAGAPADADPDQDVMAGSQTLLLDNGPAATGRTNPVGRVLADAEDEDEVKDLPANRYLDRELSWLAFNNRVLALTKDTVRIPLLERVRFLSIFSGNLDEFYMVRVAGLKRRIAAGVAVPSVSGLMPREIHEAILTRTRELVTEQARVFAEEVRPELAEHGIEILRWDQLTSEEKARMRQLFADRIFPVLTPLAVDPSHPFPYISGLSLNLAVMVKNPDTGARQFARVKVPDVLPRFISLSEGRFVALEDIIARHLDQLFGGLEIVDHHVFRVTRNEDVEVEEDDAENLLIALEKELLRRKVGRPPVRLEVSETMDAKMLELLMTELDISENEVFRLPTPLDLVGLSAVADLDRAELKYPTFVPKTHPHLAEVETAKPADMFAALKQRDVLLHHPYDSFATSVQRFIEQAADDPQVLAIKQTLYRTSGDSPIVDALIDASEAGKQVLAVVEIKARFDEQANIAWARRLEQHGCHVVYGLIGLKTHCKLAMVVRDEPEGLRRYAHIGTGNYNPKTARLYEDMGLLTANPIVTEDIGRLFNHLSGMSQEREYRRLLVAPHGIRTGLIERIENEIEHRRAGRPAGIKIKVNSLVDEAITDALYRASNAGVPIDLWVRGICTLRPQIPGVSENIRVRSIVGRFLEHSRLYWFANGGRPNVGIGSSDLMHRNLDRRVEVLVSITNAAHIAEIEDLFDVAFNERTGAWWLSGDGTWHERVLDDNGQPLRDLQEMLINRSGRRRTK</sequence>
<feature type="binding site" evidence="8">
    <location>
        <position position="695"/>
    </location>
    <ligand>
        <name>ATP</name>
        <dbReference type="ChEBI" id="CHEBI:30616"/>
    </ligand>
</feature>
<evidence type="ECO:0000313" key="16">
    <source>
        <dbReference type="Proteomes" id="UP000613840"/>
    </source>
</evidence>
<feature type="domain" description="Polyphosphate kinase C-terminal" evidence="13">
    <location>
        <begin position="606"/>
        <end position="768"/>
    </location>
</feature>
<feature type="binding site" evidence="8">
    <location>
        <position position="667"/>
    </location>
    <ligand>
        <name>ATP</name>
        <dbReference type="ChEBI" id="CHEBI:30616"/>
    </ligand>
</feature>
<keyword evidence="3 8" id="KW-0479">Metal-binding</keyword>
<dbReference type="GO" id="GO:0046872">
    <property type="term" value="F:metal ion binding"/>
    <property type="evidence" value="ECO:0007669"/>
    <property type="project" value="UniProtKB-KW"/>
</dbReference>
<comment type="similarity">
    <text evidence="8 9">Belongs to the polyphosphate kinase 1 (PPK1) family.</text>
</comment>
<dbReference type="EMBL" id="BMMZ01000003">
    <property type="protein sequence ID" value="GGL58649.1"/>
    <property type="molecule type" value="Genomic_DNA"/>
</dbReference>
<keyword evidence="2 8" id="KW-0808">Transferase</keyword>
<evidence type="ECO:0000256" key="5">
    <source>
        <dbReference type="ARBA" id="ARBA00022777"/>
    </source>
</evidence>
<dbReference type="InterPro" id="IPR003414">
    <property type="entry name" value="PP_kinase"/>
</dbReference>
<keyword evidence="6 8" id="KW-0067">ATP-binding</keyword>
<dbReference type="InterPro" id="IPR025198">
    <property type="entry name" value="PPK_N_dom"/>
</dbReference>
<dbReference type="GO" id="GO:0009358">
    <property type="term" value="C:polyphosphate kinase complex"/>
    <property type="evidence" value="ECO:0007669"/>
    <property type="project" value="InterPro"/>
</dbReference>
<dbReference type="NCBIfam" id="TIGR03705">
    <property type="entry name" value="poly_P_kin"/>
    <property type="match status" value="1"/>
</dbReference>
<comment type="cofactor">
    <cofactor evidence="8">
        <name>Mg(2+)</name>
        <dbReference type="ChEBI" id="CHEBI:18420"/>
    </cofactor>
</comment>
<comment type="function">
    <text evidence="8 9">Catalyzes the reversible transfer of the terminal phosphate of ATP to form a long-chain polyphosphate (polyP).</text>
</comment>
<feature type="active site" description="Phosphohistidine intermediate" evidence="8">
    <location>
        <position position="538"/>
    </location>
</feature>
<dbReference type="Pfam" id="PF13089">
    <property type="entry name" value="PP_kinase_N"/>
    <property type="match status" value="1"/>
</dbReference>
<feature type="binding site" evidence="8">
    <location>
        <position position="508"/>
    </location>
    <ligand>
        <name>Mg(2+)</name>
        <dbReference type="ChEBI" id="CHEBI:18420"/>
    </ligand>
</feature>
<evidence type="ECO:0000256" key="6">
    <source>
        <dbReference type="ARBA" id="ARBA00022840"/>
    </source>
</evidence>
<dbReference type="CDD" id="cd09168">
    <property type="entry name" value="PLDc_PaPPK1_C2_like"/>
    <property type="match status" value="1"/>
</dbReference>
<dbReference type="GO" id="GO:0005524">
    <property type="term" value="F:ATP binding"/>
    <property type="evidence" value="ECO:0007669"/>
    <property type="project" value="UniProtKB-KW"/>
</dbReference>
<dbReference type="GO" id="GO:0006799">
    <property type="term" value="P:polyphosphate biosynthetic process"/>
    <property type="evidence" value="ECO:0007669"/>
    <property type="project" value="UniProtKB-UniRule"/>
</dbReference>
<dbReference type="NCBIfam" id="NF003917">
    <property type="entry name" value="PRK05443.1-1"/>
    <property type="match status" value="1"/>
</dbReference>
<feature type="domain" description="Polyphosphate kinase C-terminal" evidence="14">
    <location>
        <begin position="433"/>
        <end position="599"/>
    </location>
</feature>
<dbReference type="EC" id="2.7.4.1" evidence="8 9"/>
<feature type="binding site" evidence="8">
    <location>
        <position position="571"/>
    </location>
    <ligand>
        <name>ATP</name>
        <dbReference type="ChEBI" id="CHEBI:30616"/>
    </ligand>
</feature>
<dbReference type="InterPro" id="IPR041108">
    <property type="entry name" value="PP_kinase_C_1"/>
</dbReference>
<dbReference type="AlphaFoldDB" id="A0A917S4W4"/>
<dbReference type="SUPFAM" id="SSF143724">
    <property type="entry name" value="PHP14-like"/>
    <property type="match status" value="1"/>
</dbReference>
<dbReference type="Proteomes" id="UP000613840">
    <property type="component" value="Unassembled WGS sequence"/>
</dbReference>
<dbReference type="Pfam" id="PF17941">
    <property type="entry name" value="PP_kinase_C_1"/>
    <property type="match status" value="1"/>
</dbReference>
<evidence type="ECO:0000259" key="13">
    <source>
        <dbReference type="Pfam" id="PF13090"/>
    </source>
</evidence>
<reference evidence="15" key="1">
    <citation type="journal article" date="2014" name="Int. J. Syst. Evol. Microbiol.">
        <title>Complete genome sequence of Corynebacterium casei LMG S-19264T (=DSM 44701T), isolated from a smear-ripened cheese.</title>
        <authorList>
            <consortium name="US DOE Joint Genome Institute (JGI-PGF)"/>
            <person name="Walter F."/>
            <person name="Albersmeier A."/>
            <person name="Kalinowski J."/>
            <person name="Ruckert C."/>
        </authorList>
    </citation>
    <scope>NUCLEOTIDE SEQUENCE</scope>
    <source>
        <strain evidence="15">CGMCC 4.7306</strain>
    </source>
</reference>
<evidence type="ECO:0000256" key="2">
    <source>
        <dbReference type="ARBA" id="ARBA00022679"/>
    </source>
</evidence>
<proteinExistence type="inferred from homology"/>
<reference evidence="15" key="2">
    <citation type="submission" date="2020-09" db="EMBL/GenBank/DDBJ databases">
        <authorList>
            <person name="Sun Q."/>
            <person name="Zhou Y."/>
        </authorList>
    </citation>
    <scope>NUCLEOTIDE SEQUENCE</scope>
    <source>
        <strain evidence="15">CGMCC 4.7306</strain>
    </source>
</reference>
<dbReference type="CDD" id="cd09165">
    <property type="entry name" value="PLDc_PaPPK1_C1_like"/>
    <property type="match status" value="1"/>
</dbReference>
<dbReference type="PANTHER" id="PTHR30218">
    <property type="entry name" value="POLYPHOSPHATE KINASE"/>
    <property type="match status" value="1"/>
</dbReference>
<keyword evidence="1 8" id="KW-0597">Phosphoprotein</keyword>
<dbReference type="FunFam" id="3.30.870.10:FF:000001">
    <property type="entry name" value="Polyphosphate kinase"/>
    <property type="match status" value="1"/>
</dbReference>
<evidence type="ECO:0000256" key="7">
    <source>
        <dbReference type="ARBA" id="ARBA00022842"/>
    </source>
</evidence>
<protein>
    <recommendedName>
        <fullName evidence="8 9">Polyphosphate kinase</fullName>
        <ecNumber evidence="8 9">2.7.4.1</ecNumber>
    </recommendedName>
    <alternativeName>
        <fullName evidence="8">ATP-polyphosphate phosphotransferase</fullName>
    </alternativeName>
    <alternativeName>
        <fullName evidence="8">Polyphosphoric acid kinase</fullName>
    </alternativeName>
</protein>
<dbReference type="InterPro" id="IPR036832">
    <property type="entry name" value="PPK_N_dom_sf"/>
</dbReference>
<feature type="binding site" evidence="8">
    <location>
        <position position="150"/>
    </location>
    <ligand>
        <name>ATP</name>
        <dbReference type="ChEBI" id="CHEBI:30616"/>
    </ligand>
</feature>
<name>A0A917S4W4_9ACTN</name>
<keyword evidence="16" id="KW-1185">Reference proteome</keyword>
<dbReference type="SUPFAM" id="SSF56024">
    <property type="entry name" value="Phospholipase D/nuclease"/>
    <property type="match status" value="2"/>
</dbReference>
<evidence type="ECO:0000256" key="3">
    <source>
        <dbReference type="ARBA" id="ARBA00022723"/>
    </source>
</evidence>
<dbReference type="NCBIfam" id="NF003922">
    <property type="entry name" value="PRK05443.2-3"/>
    <property type="match status" value="1"/>
</dbReference>
<gene>
    <name evidence="8 15" type="primary">ppk</name>
    <name evidence="15" type="ORF">GCM10011575_16320</name>
</gene>
<dbReference type="Gene3D" id="1.20.58.310">
    <property type="entry name" value="Polyphosphate kinase N-terminal domain"/>
    <property type="match status" value="1"/>
</dbReference>
<keyword evidence="7 8" id="KW-0460">Magnesium</keyword>
<dbReference type="RefSeq" id="WP_229669842.1">
    <property type="nucleotide sequence ID" value="NZ_BMMZ01000003.1"/>
</dbReference>
<keyword evidence="5 8" id="KW-0418">Kinase</keyword>
<evidence type="ECO:0000259" key="11">
    <source>
        <dbReference type="Pfam" id="PF02503"/>
    </source>
</evidence>
<dbReference type="InterPro" id="IPR025200">
    <property type="entry name" value="PPK_C_dom2"/>
</dbReference>
<feature type="region of interest" description="Disordered" evidence="10">
    <location>
        <begin position="1"/>
        <end position="67"/>
    </location>
</feature>
<evidence type="ECO:0000256" key="4">
    <source>
        <dbReference type="ARBA" id="ARBA00022741"/>
    </source>
</evidence>
<feature type="compositionally biased region" description="Basic and acidic residues" evidence="10">
    <location>
        <begin position="25"/>
        <end position="34"/>
    </location>
</feature>
<evidence type="ECO:0000256" key="10">
    <source>
        <dbReference type="SAM" id="MobiDB-lite"/>
    </source>
</evidence>
<organism evidence="15 16">
    <name type="scientific">Microlunatus endophyticus</name>
    <dbReference type="NCBI Taxonomy" id="1716077"/>
    <lineage>
        <taxon>Bacteria</taxon>
        <taxon>Bacillati</taxon>
        <taxon>Actinomycetota</taxon>
        <taxon>Actinomycetes</taxon>
        <taxon>Propionibacteriales</taxon>
        <taxon>Propionibacteriaceae</taxon>
        <taxon>Microlunatus</taxon>
    </lineage>
</organism>
<evidence type="ECO:0000256" key="8">
    <source>
        <dbReference type="HAMAP-Rule" id="MF_00347"/>
    </source>
</evidence>
<dbReference type="InterPro" id="IPR024953">
    <property type="entry name" value="PP_kinase_middle"/>
</dbReference>
<dbReference type="GO" id="GO:0008976">
    <property type="term" value="F:polyphosphate kinase activity"/>
    <property type="evidence" value="ECO:0007669"/>
    <property type="project" value="UniProtKB-UniRule"/>
</dbReference>
<evidence type="ECO:0000313" key="15">
    <source>
        <dbReference type="EMBL" id="GGL58649.1"/>
    </source>
</evidence>
<dbReference type="NCBIfam" id="NF003921">
    <property type="entry name" value="PRK05443.2-2"/>
    <property type="match status" value="1"/>
</dbReference>
<keyword evidence="4 8" id="KW-0547">Nucleotide-binding</keyword>
<dbReference type="PIRSF" id="PIRSF015589">
    <property type="entry name" value="PP_kinase"/>
    <property type="match status" value="1"/>
</dbReference>
<evidence type="ECO:0000256" key="1">
    <source>
        <dbReference type="ARBA" id="ARBA00022553"/>
    </source>
</evidence>
<comment type="catalytic activity">
    <reaction evidence="8 9">
        <text>[phosphate](n) + ATP = [phosphate](n+1) + ADP</text>
        <dbReference type="Rhea" id="RHEA:19573"/>
        <dbReference type="Rhea" id="RHEA-COMP:9859"/>
        <dbReference type="Rhea" id="RHEA-COMP:14280"/>
        <dbReference type="ChEBI" id="CHEBI:16838"/>
        <dbReference type="ChEBI" id="CHEBI:30616"/>
        <dbReference type="ChEBI" id="CHEBI:456216"/>
        <dbReference type="EC" id="2.7.4.1"/>
    </reaction>
</comment>
<feature type="binding site" evidence="8">
    <location>
        <position position="478"/>
    </location>
    <ligand>
        <name>Mg(2+)</name>
        <dbReference type="ChEBI" id="CHEBI:18420"/>
    </ligand>
</feature>
<comment type="PTM">
    <text evidence="8 9">An intermediate of this reaction is the autophosphorylated ppk in which a phosphate is covalently linked to a histidine residue through a N-P bond.</text>
</comment>
<dbReference type="NCBIfam" id="NF003918">
    <property type="entry name" value="PRK05443.1-2"/>
    <property type="match status" value="1"/>
</dbReference>
<evidence type="ECO:0000256" key="9">
    <source>
        <dbReference type="RuleBase" id="RU003800"/>
    </source>
</evidence>
<dbReference type="PANTHER" id="PTHR30218:SF0">
    <property type="entry name" value="POLYPHOSPHATE KINASE"/>
    <property type="match status" value="1"/>
</dbReference>
<feature type="domain" description="Polyphosphate kinase N-terminal" evidence="12">
    <location>
        <begin position="111"/>
        <end position="218"/>
    </location>
</feature>
<dbReference type="HAMAP" id="MF_00347">
    <property type="entry name" value="Polyphosphate_kinase"/>
    <property type="match status" value="1"/>
</dbReference>
<feature type="domain" description="Polyphosphate kinase middle" evidence="11">
    <location>
        <begin position="226"/>
        <end position="400"/>
    </location>
</feature>
<accession>A0A917S4W4</accession>
<dbReference type="Pfam" id="PF13090">
    <property type="entry name" value="PP_kinase_C"/>
    <property type="match status" value="1"/>
</dbReference>
<dbReference type="Gene3D" id="3.30.1840.10">
    <property type="entry name" value="Polyphosphate kinase middle domain"/>
    <property type="match status" value="1"/>
</dbReference>